<evidence type="ECO:0000313" key="1">
    <source>
        <dbReference type="EMBL" id="TFK88290.1"/>
    </source>
</evidence>
<accession>A0A5C3PJ93</accession>
<sequence>MYSKFDSGELGVELVIFQFCGLPSTKFSDVLDREVALAIRPARPPRTPSKKFDRENIFAKHPETYEAWLRIQDKMNVRHRNSSLV</sequence>
<protein>
    <submittedName>
        <fullName evidence="1">Uncharacterized protein</fullName>
    </submittedName>
</protein>
<name>A0A5C3PJ93_9APHY</name>
<keyword evidence="2" id="KW-1185">Reference proteome</keyword>
<organism evidence="1 2">
    <name type="scientific">Polyporus arcularius HHB13444</name>
    <dbReference type="NCBI Taxonomy" id="1314778"/>
    <lineage>
        <taxon>Eukaryota</taxon>
        <taxon>Fungi</taxon>
        <taxon>Dikarya</taxon>
        <taxon>Basidiomycota</taxon>
        <taxon>Agaricomycotina</taxon>
        <taxon>Agaricomycetes</taxon>
        <taxon>Polyporales</taxon>
        <taxon>Polyporaceae</taxon>
        <taxon>Polyporus</taxon>
    </lineage>
</organism>
<dbReference type="EMBL" id="ML211118">
    <property type="protein sequence ID" value="TFK88290.1"/>
    <property type="molecule type" value="Genomic_DNA"/>
</dbReference>
<dbReference type="InParanoid" id="A0A5C3PJ93"/>
<reference evidence="1 2" key="1">
    <citation type="journal article" date="2019" name="Nat. Ecol. Evol.">
        <title>Megaphylogeny resolves global patterns of mushroom evolution.</title>
        <authorList>
            <person name="Varga T."/>
            <person name="Krizsan K."/>
            <person name="Foldi C."/>
            <person name="Dima B."/>
            <person name="Sanchez-Garcia M."/>
            <person name="Sanchez-Ramirez S."/>
            <person name="Szollosi G.J."/>
            <person name="Szarkandi J.G."/>
            <person name="Papp V."/>
            <person name="Albert L."/>
            <person name="Andreopoulos W."/>
            <person name="Angelini C."/>
            <person name="Antonin V."/>
            <person name="Barry K.W."/>
            <person name="Bougher N.L."/>
            <person name="Buchanan P."/>
            <person name="Buyck B."/>
            <person name="Bense V."/>
            <person name="Catcheside P."/>
            <person name="Chovatia M."/>
            <person name="Cooper J."/>
            <person name="Damon W."/>
            <person name="Desjardin D."/>
            <person name="Finy P."/>
            <person name="Geml J."/>
            <person name="Haridas S."/>
            <person name="Hughes K."/>
            <person name="Justo A."/>
            <person name="Karasinski D."/>
            <person name="Kautmanova I."/>
            <person name="Kiss B."/>
            <person name="Kocsube S."/>
            <person name="Kotiranta H."/>
            <person name="LaButti K.M."/>
            <person name="Lechner B.E."/>
            <person name="Liimatainen K."/>
            <person name="Lipzen A."/>
            <person name="Lukacs Z."/>
            <person name="Mihaltcheva S."/>
            <person name="Morgado L.N."/>
            <person name="Niskanen T."/>
            <person name="Noordeloos M.E."/>
            <person name="Ohm R.A."/>
            <person name="Ortiz-Santana B."/>
            <person name="Ovrebo C."/>
            <person name="Racz N."/>
            <person name="Riley R."/>
            <person name="Savchenko A."/>
            <person name="Shiryaev A."/>
            <person name="Soop K."/>
            <person name="Spirin V."/>
            <person name="Szebenyi C."/>
            <person name="Tomsovsky M."/>
            <person name="Tulloss R.E."/>
            <person name="Uehling J."/>
            <person name="Grigoriev I.V."/>
            <person name="Vagvolgyi C."/>
            <person name="Papp T."/>
            <person name="Martin F.M."/>
            <person name="Miettinen O."/>
            <person name="Hibbett D.S."/>
            <person name="Nagy L.G."/>
        </authorList>
    </citation>
    <scope>NUCLEOTIDE SEQUENCE [LARGE SCALE GENOMIC DNA]</scope>
    <source>
        <strain evidence="1 2">HHB13444</strain>
    </source>
</reference>
<evidence type="ECO:0000313" key="2">
    <source>
        <dbReference type="Proteomes" id="UP000308197"/>
    </source>
</evidence>
<gene>
    <name evidence="1" type="ORF">K466DRAFT_585672</name>
</gene>
<proteinExistence type="predicted"/>
<dbReference type="AlphaFoldDB" id="A0A5C3PJ93"/>
<dbReference type="Proteomes" id="UP000308197">
    <property type="component" value="Unassembled WGS sequence"/>
</dbReference>